<dbReference type="InterPro" id="IPR035218">
    <property type="entry name" value="DUF5327"/>
</dbReference>
<dbReference type="AlphaFoldDB" id="A0A855GJJ7"/>
<proteinExistence type="predicted"/>
<dbReference type="RefSeq" id="WP_015912341.1">
    <property type="nucleotide sequence ID" value="NZ_CP021058.1"/>
</dbReference>
<protein>
    <recommendedName>
        <fullName evidence="3">YwdI family protein</fullName>
    </recommendedName>
</protein>
<dbReference type="EMBL" id="PIXC01000013">
    <property type="protein sequence ID" value="PKE26089.1"/>
    <property type="molecule type" value="Genomic_DNA"/>
</dbReference>
<evidence type="ECO:0008006" key="3">
    <source>
        <dbReference type="Google" id="ProtNLM"/>
    </source>
</evidence>
<evidence type="ECO:0000313" key="1">
    <source>
        <dbReference type="EMBL" id="PKE26089.1"/>
    </source>
</evidence>
<gene>
    <name evidence="1" type="ORF">CW686_06980</name>
</gene>
<reference evidence="1 2" key="1">
    <citation type="submission" date="2017-12" db="EMBL/GenBank/DDBJ databases">
        <title>Genomics of Macrococcus caseolyticus.</title>
        <authorList>
            <person name="MacFadyen A.C."/>
            <person name="Paterson G.K."/>
        </authorList>
    </citation>
    <scope>NUCLEOTIDE SEQUENCE [LARGE SCALE GENOMIC DNA]</scope>
    <source>
        <strain evidence="1 2">5788_EF188</strain>
    </source>
</reference>
<dbReference type="Pfam" id="PF17261">
    <property type="entry name" value="DUF5327"/>
    <property type="match status" value="1"/>
</dbReference>
<evidence type="ECO:0000313" key="2">
    <source>
        <dbReference type="Proteomes" id="UP000233482"/>
    </source>
</evidence>
<dbReference type="Proteomes" id="UP000233482">
    <property type="component" value="Unassembled WGS sequence"/>
</dbReference>
<name>A0A855GJJ7_9STAP</name>
<accession>A0A855GJJ7</accession>
<sequence length="103" mass="11315">MNTKLIQKLSEEVEALKRASTVVEFNKHLYAIELMANIGQSETKSITNKPAYMPAESPPVKQTGPHEAISPEELKMMGAKVVSNDSKIKTDDGFGNGDSIFDF</sequence>
<comment type="caution">
    <text evidence="1">The sequence shown here is derived from an EMBL/GenBank/DDBJ whole genome shotgun (WGS) entry which is preliminary data.</text>
</comment>
<organism evidence="1 2">
    <name type="scientific">Macrococcoides caseolyticum</name>
    <dbReference type="NCBI Taxonomy" id="69966"/>
    <lineage>
        <taxon>Bacteria</taxon>
        <taxon>Bacillati</taxon>
        <taxon>Bacillota</taxon>
        <taxon>Bacilli</taxon>
        <taxon>Bacillales</taxon>
        <taxon>Staphylococcaceae</taxon>
        <taxon>Macrococcoides</taxon>
    </lineage>
</organism>